<protein>
    <recommendedName>
        <fullName evidence="3">DUF2946 domain-containing protein</fullName>
    </recommendedName>
</protein>
<accession>A0A4V1A499</accession>
<dbReference type="Proteomes" id="UP000293719">
    <property type="component" value="Chromosome"/>
</dbReference>
<dbReference type="AlphaFoldDB" id="A0A4V1A499"/>
<organism evidence="1 2">
    <name type="scientific">Roseitalea porphyridii</name>
    <dbReference type="NCBI Taxonomy" id="1852022"/>
    <lineage>
        <taxon>Bacteria</taxon>
        <taxon>Pseudomonadati</taxon>
        <taxon>Pseudomonadota</taxon>
        <taxon>Alphaproteobacteria</taxon>
        <taxon>Hyphomicrobiales</taxon>
        <taxon>Ahrensiaceae</taxon>
        <taxon>Roseitalea</taxon>
    </lineage>
</organism>
<dbReference type="GeneID" id="90768710"/>
<gene>
    <name evidence="1" type="ORF">E0E05_15495</name>
</gene>
<proteinExistence type="predicted"/>
<keyword evidence="2" id="KW-1185">Reference proteome</keyword>
<name>A0A4V1A499_9HYPH</name>
<evidence type="ECO:0000313" key="2">
    <source>
        <dbReference type="Proteomes" id="UP000293719"/>
    </source>
</evidence>
<dbReference type="EMBL" id="CP036532">
    <property type="protein sequence ID" value="QBK31878.1"/>
    <property type="molecule type" value="Genomic_DNA"/>
</dbReference>
<dbReference type="KEGG" id="rpod:E0E05_15495"/>
<sequence length="116" mass="12165">MLLLAAAILAMAFDYPRPDLTVDPAVPVVNVVAHAQATAADRDALSCRTDAGEIDSSVAGDRCCRLAGTCAVNLPPMPVDVGLVLAASPLSIIRGERAPPGPAYRYFKPPRLQIRA</sequence>
<reference evidence="1 2" key="1">
    <citation type="journal article" date="2017" name="Int. J. Syst. Evol. Microbiol.">
        <title>Roseitalea porphyridii gen. nov., sp. nov., isolated from a red alga, and reclassification of Hoeflea suaedae Chung et al. 2013 as Pseudohoeflea suaedae gen. nov., comb. nov.</title>
        <authorList>
            <person name="Hyeon J.W."/>
            <person name="Jeong S.E."/>
            <person name="Baek K."/>
            <person name="Jeon C.O."/>
        </authorList>
    </citation>
    <scope>NUCLEOTIDE SEQUENCE [LARGE SCALE GENOMIC DNA]</scope>
    <source>
        <strain evidence="1 2">MA7-20</strain>
    </source>
</reference>
<dbReference type="OrthoDB" id="10004009at2"/>
<evidence type="ECO:0000313" key="1">
    <source>
        <dbReference type="EMBL" id="QBK31878.1"/>
    </source>
</evidence>
<dbReference type="RefSeq" id="WP_131617527.1">
    <property type="nucleotide sequence ID" value="NZ_CP036532.1"/>
</dbReference>
<evidence type="ECO:0008006" key="3">
    <source>
        <dbReference type="Google" id="ProtNLM"/>
    </source>
</evidence>